<name>A0A9N7MGH0_STRHE</name>
<reference evidence="2" key="1">
    <citation type="submission" date="2019-12" db="EMBL/GenBank/DDBJ databases">
        <authorList>
            <person name="Scholes J."/>
        </authorList>
    </citation>
    <scope>NUCLEOTIDE SEQUENCE</scope>
</reference>
<dbReference type="OrthoDB" id="1738629at2759"/>
<protein>
    <submittedName>
        <fullName evidence="2">Uncharacterized protein</fullName>
    </submittedName>
</protein>
<keyword evidence="1" id="KW-0175">Coiled coil</keyword>
<comment type="caution">
    <text evidence="2">The sequence shown here is derived from an EMBL/GenBank/DDBJ whole genome shotgun (WGS) entry which is preliminary data.</text>
</comment>
<feature type="non-terminal residue" evidence="2">
    <location>
        <position position="348"/>
    </location>
</feature>
<sequence length="348" mass="39004">QKIMRTVAPRFREKITALESFQRVASLDVHELLGELRTFEINNNYGKVKSIGLAIKVAVVEEREENDDDEGPSADDSELKEALALLARNYGKMSQRLYKNKFAGKKGNSFSKNVVQDKKSSMPLSKSDSQRVEKDQCRECRGFGHLQYEYANLKKKNKSLKATWEDSDEEGTDEPSLHTSNLAVQTLVKKFMCLTTSHAPTKFEGSFKETEASEDESDQIVCVGPVHLLAMEKCAQASEALQKLQNEVFRLSRANSVLNGQASASTATKECELDTAKARTCILESSVKLAKQDGLEKAQTIECLRNELFSTQKLLVERNQKIVLLKNEADRMRNEHASMESKLKANSA</sequence>
<keyword evidence="3" id="KW-1185">Reference proteome</keyword>
<feature type="coiled-coil region" evidence="1">
    <location>
        <begin position="315"/>
        <end position="342"/>
    </location>
</feature>
<organism evidence="2 3">
    <name type="scientific">Striga hermonthica</name>
    <name type="common">Purple witchweed</name>
    <name type="synonym">Buchnera hermonthica</name>
    <dbReference type="NCBI Taxonomy" id="68872"/>
    <lineage>
        <taxon>Eukaryota</taxon>
        <taxon>Viridiplantae</taxon>
        <taxon>Streptophyta</taxon>
        <taxon>Embryophyta</taxon>
        <taxon>Tracheophyta</taxon>
        <taxon>Spermatophyta</taxon>
        <taxon>Magnoliopsida</taxon>
        <taxon>eudicotyledons</taxon>
        <taxon>Gunneridae</taxon>
        <taxon>Pentapetalae</taxon>
        <taxon>asterids</taxon>
        <taxon>lamiids</taxon>
        <taxon>Lamiales</taxon>
        <taxon>Orobanchaceae</taxon>
        <taxon>Buchnereae</taxon>
        <taxon>Striga</taxon>
    </lineage>
</organism>
<dbReference type="AlphaFoldDB" id="A0A9N7MGH0"/>
<dbReference type="EMBL" id="CACSLK010006106">
    <property type="protein sequence ID" value="CAA0810414.1"/>
    <property type="molecule type" value="Genomic_DNA"/>
</dbReference>
<proteinExistence type="predicted"/>
<accession>A0A9N7MGH0</accession>
<evidence type="ECO:0000313" key="3">
    <source>
        <dbReference type="Proteomes" id="UP001153555"/>
    </source>
</evidence>
<evidence type="ECO:0000313" key="2">
    <source>
        <dbReference type="EMBL" id="CAA0810414.1"/>
    </source>
</evidence>
<feature type="coiled-coil region" evidence="1">
    <location>
        <begin position="227"/>
        <end position="254"/>
    </location>
</feature>
<feature type="non-terminal residue" evidence="2">
    <location>
        <position position="1"/>
    </location>
</feature>
<gene>
    <name evidence="2" type="ORF">SHERM_12019</name>
</gene>
<dbReference type="Proteomes" id="UP001153555">
    <property type="component" value="Unassembled WGS sequence"/>
</dbReference>
<evidence type="ECO:0000256" key="1">
    <source>
        <dbReference type="SAM" id="Coils"/>
    </source>
</evidence>